<dbReference type="OMA" id="VECMSTT"/>
<dbReference type="EMBL" id="ACPB03009586">
    <property type="status" value="NOT_ANNOTATED_CDS"/>
    <property type="molecule type" value="Genomic_DNA"/>
</dbReference>
<dbReference type="InterPro" id="IPR037448">
    <property type="entry name" value="Zig-8"/>
</dbReference>
<dbReference type="InterPro" id="IPR013783">
    <property type="entry name" value="Ig-like_fold"/>
</dbReference>
<dbReference type="STRING" id="13249.T1IF61"/>
<proteinExistence type="predicted"/>
<sequence length="97" mass="10853">MENSVKLIILTILFTTCVQVSWLRRLGDSLTLLTVGTEVYSGDQRYTATFTSPRNWNLVLEAVNQTDEGYYECQVTSHPPIVRSIYLHVVGCGSLAV</sequence>
<dbReference type="eggNOG" id="KOG3510">
    <property type="taxonomic scope" value="Eukaryota"/>
</dbReference>
<name>T1IF61_RHOPR</name>
<dbReference type="PANTHER" id="PTHR23279:SF12">
    <property type="entry name" value="DEFECTIVE PROBOSCIS EXTENSION RESPONSE 14, ISOFORM A-RELATED"/>
    <property type="match status" value="1"/>
</dbReference>
<accession>T1IF61</accession>
<dbReference type="HOGENOM" id="CLU_168504_2_0_1"/>
<dbReference type="SUPFAM" id="SSF48726">
    <property type="entry name" value="Immunoglobulin"/>
    <property type="match status" value="1"/>
</dbReference>
<evidence type="ECO:0000259" key="1">
    <source>
        <dbReference type="Pfam" id="PF07686"/>
    </source>
</evidence>
<dbReference type="Gene3D" id="2.60.40.10">
    <property type="entry name" value="Immunoglobulins"/>
    <property type="match status" value="1"/>
</dbReference>
<dbReference type="PANTHER" id="PTHR23279">
    <property type="entry name" value="DEFECTIVE PROBOSCIS EXTENSION RESPONSE DPR -RELATED"/>
    <property type="match status" value="1"/>
</dbReference>
<dbReference type="VEuPathDB" id="VectorBase:RPRC014930"/>
<dbReference type="InterPro" id="IPR036179">
    <property type="entry name" value="Ig-like_dom_sf"/>
</dbReference>
<dbReference type="InParanoid" id="T1IF61"/>
<keyword evidence="3" id="KW-1185">Reference proteome</keyword>
<dbReference type="Proteomes" id="UP000015103">
    <property type="component" value="Unassembled WGS sequence"/>
</dbReference>
<dbReference type="EnsemblMetazoa" id="RPRC014930-RA">
    <property type="protein sequence ID" value="RPRC014930-PA"/>
    <property type="gene ID" value="RPRC014930"/>
</dbReference>
<protein>
    <submittedName>
        <fullName evidence="2">I-set domain-containing protein</fullName>
    </submittedName>
</protein>
<dbReference type="Pfam" id="PF07686">
    <property type="entry name" value="V-set"/>
    <property type="match status" value="1"/>
</dbReference>
<organism evidence="2 3">
    <name type="scientific">Rhodnius prolixus</name>
    <name type="common">Triatomid bug</name>
    <dbReference type="NCBI Taxonomy" id="13249"/>
    <lineage>
        <taxon>Eukaryota</taxon>
        <taxon>Metazoa</taxon>
        <taxon>Ecdysozoa</taxon>
        <taxon>Arthropoda</taxon>
        <taxon>Hexapoda</taxon>
        <taxon>Insecta</taxon>
        <taxon>Pterygota</taxon>
        <taxon>Neoptera</taxon>
        <taxon>Paraneoptera</taxon>
        <taxon>Hemiptera</taxon>
        <taxon>Heteroptera</taxon>
        <taxon>Panheteroptera</taxon>
        <taxon>Cimicomorpha</taxon>
        <taxon>Reduviidae</taxon>
        <taxon>Triatominae</taxon>
        <taxon>Rhodnius</taxon>
    </lineage>
</organism>
<dbReference type="GO" id="GO:0032589">
    <property type="term" value="C:neuron projection membrane"/>
    <property type="evidence" value="ECO:0007669"/>
    <property type="project" value="TreeGrafter"/>
</dbReference>
<dbReference type="InterPro" id="IPR013106">
    <property type="entry name" value="Ig_V-set"/>
</dbReference>
<evidence type="ECO:0000313" key="2">
    <source>
        <dbReference type="EnsemblMetazoa" id="RPRC014930-PA"/>
    </source>
</evidence>
<reference evidence="2" key="1">
    <citation type="submission" date="2015-05" db="UniProtKB">
        <authorList>
            <consortium name="EnsemblMetazoa"/>
        </authorList>
    </citation>
    <scope>IDENTIFICATION</scope>
</reference>
<feature type="domain" description="Immunoglobulin V-set" evidence="1">
    <location>
        <begin position="18"/>
        <end position="80"/>
    </location>
</feature>
<dbReference type="AlphaFoldDB" id="T1IF61"/>
<dbReference type="GO" id="GO:0050808">
    <property type="term" value="P:synapse organization"/>
    <property type="evidence" value="ECO:0007669"/>
    <property type="project" value="TreeGrafter"/>
</dbReference>
<evidence type="ECO:0000313" key="3">
    <source>
        <dbReference type="Proteomes" id="UP000015103"/>
    </source>
</evidence>